<reference evidence="2 3" key="1">
    <citation type="journal article" date="2016" name="Mol. Biol. Evol.">
        <title>Comparative Genomics of Early-Diverging Mushroom-Forming Fungi Provides Insights into the Origins of Lignocellulose Decay Capabilities.</title>
        <authorList>
            <person name="Nagy L.G."/>
            <person name="Riley R."/>
            <person name="Tritt A."/>
            <person name="Adam C."/>
            <person name="Daum C."/>
            <person name="Floudas D."/>
            <person name="Sun H."/>
            <person name="Yadav J.S."/>
            <person name="Pangilinan J."/>
            <person name="Larsson K.H."/>
            <person name="Matsuura K."/>
            <person name="Barry K."/>
            <person name="Labutti K."/>
            <person name="Kuo R."/>
            <person name="Ohm R.A."/>
            <person name="Bhattacharya S.S."/>
            <person name="Shirouzu T."/>
            <person name="Yoshinaga Y."/>
            <person name="Martin F.M."/>
            <person name="Grigoriev I.V."/>
            <person name="Hibbett D.S."/>
        </authorList>
    </citation>
    <scope>NUCLEOTIDE SEQUENCE [LARGE SCALE GENOMIC DNA]</scope>
    <source>
        <strain evidence="2 3">HHB12029</strain>
    </source>
</reference>
<protein>
    <submittedName>
        <fullName evidence="2">Uncharacterized protein</fullName>
    </submittedName>
</protein>
<dbReference type="Proteomes" id="UP000077266">
    <property type="component" value="Unassembled WGS sequence"/>
</dbReference>
<feature type="compositionally biased region" description="Polar residues" evidence="1">
    <location>
        <begin position="113"/>
        <end position="135"/>
    </location>
</feature>
<sequence>SRAKRKHFSPNGNCGPRVRFGSGLPVRAKRLLRGMHSRSQLAVLSSGESQGRRPIEPRLSVSNSRHGELRHIRRALQRRRHRGNSKHADYGDEANMFADYEARIRRILDPKAEQSSTRRPQSTLQDASLSSGHSQATERRDPQPSGKEEEQSSAGAHSCIAYRPTSKIFCQYFIVEKKDRCSARRSSRAQLYETTRERHPAEERRSENSHVRKAQNESIAQVGSASLASRQSSPVAQRNAIKAIASQFLKQVGEAQVVVKGKEERQF</sequence>
<evidence type="ECO:0000256" key="1">
    <source>
        <dbReference type="SAM" id="MobiDB-lite"/>
    </source>
</evidence>
<dbReference type="AlphaFoldDB" id="A0A166MBU5"/>
<feature type="compositionally biased region" description="Basic and acidic residues" evidence="1">
    <location>
        <begin position="136"/>
        <end position="150"/>
    </location>
</feature>
<feature type="region of interest" description="Disordered" evidence="1">
    <location>
        <begin position="1"/>
        <end position="21"/>
    </location>
</feature>
<evidence type="ECO:0000313" key="3">
    <source>
        <dbReference type="Proteomes" id="UP000077266"/>
    </source>
</evidence>
<evidence type="ECO:0000313" key="2">
    <source>
        <dbReference type="EMBL" id="KZV77863.1"/>
    </source>
</evidence>
<keyword evidence="3" id="KW-1185">Reference proteome</keyword>
<feature type="region of interest" description="Disordered" evidence="1">
    <location>
        <begin position="184"/>
        <end position="236"/>
    </location>
</feature>
<accession>A0A166MBU5</accession>
<feature type="compositionally biased region" description="Basic and acidic residues" evidence="1">
    <location>
        <begin position="194"/>
        <end position="210"/>
    </location>
</feature>
<feature type="region of interest" description="Disordered" evidence="1">
    <location>
        <begin position="109"/>
        <end position="158"/>
    </location>
</feature>
<feature type="compositionally biased region" description="Polar residues" evidence="1">
    <location>
        <begin position="39"/>
        <end position="49"/>
    </location>
</feature>
<feature type="non-terminal residue" evidence="2">
    <location>
        <position position="1"/>
    </location>
</feature>
<dbReference type="EMBL" id="KV427443">
    <property type="protein sequence ID" value="KZV77863.1"/>
    <property type="molecule type" value="Genomic_DNA"/>
</dbReference>
<feature type="region of interest" description="Disordered" evidence="1">
    <location>
        <begin position="39"/>
        <end position="69"/>
    </location>
</feature>
<dbReference type="InParanoid" id="A0A166MBU5"/>
<gene>
    <name evidence="2" type="ORF">EXIGLDRAFT_694167</name>
</gene>
<organism evidence="2 3">
    <name type="scientific">Exidia glandulosa HHB12029</name>
    <dbReference type="NCBI Taxonomy" id="1314781"/>
    <lineage>
        <taxon>Eukaryota</taxon>
        <taxon>Fungi</taxon>
        <taxon>Dikarya</taxon>
        <taxon>Basidiomycota</taxon>
        <taxon>Agaricomycotina</taxon>
        <taxon>Agaricomycetes</taxon>
        <taxon>Auriculariales</taxon>
        <taxon>Exidiaceae</taxon>
        <taxon>Exidia</taxon>
    </lineage>
</organism>
<proteinExistence type="predicted"/>
<name>A0A166MBU5_EXIGL</name>
<feature type="compositionally biased region" description="Polar residues" evidence="1">
    <location>
        <begin position="216"/>
        <end position="236"/>
    </location>
</feature>